<accession>A0A9W8Z6J1</accession>
<dbReference type="Pfam" id="PF22244">
    <property type="entry name" value="GCE_fung"/>
    <property type="match status" value="2"/>
</dbReference>
<keyword evidence="3 8" id="KW-0732">Signal</keyword>
<keyword evidence="2" id="KW-0719">Serine esterase</keyword>
<evidence type="ECO:0000256" key="4">
    <source>
        <dbReference type="ARBA" id="ARBA00022801"/>
    </source>
</evidence>
<dbReference type="EC" id="3.1.1.117" evidence="7"/>
<dbReference type="InterPro" id="IPR029058">
    <property type="entry name" value="AB_hydrolase_fold"/>
</dbReference>
<evidence type="ECO:0000256" key="1">
    <source>
        <dbReference type="ARBA" id="ARBA00010092"/>
    </source>
</evidence>
<dbReference type="Proteomes" id="UP001140510">
    <property type="component" value="Unassembled WGS sequence"/>
</dbReference>
<evidence type="ECO:0000256" key="2">
    <source>
        <dbReference type="ARBA" id="ARBA00022487"/>
    </source>
</evidence>
<dbReference type="GO" id="GO:0046274">
    <property type="term" value="P:lignin catabolic process"/>
    <property type="evidence" value="ECO:0007669"/>
    <property type="project" value="UniProtKB-KW"/>
</dbReference>
<dbReference type="AlphaFoldDB" id="A0A9W8Z6J1"/>
<keyword evidence="11" id="KW-1185">Reference proteome</keyword>
<gene>
    <name evidence="10" type="ORF">N0V91_008801</name>
</gene>
<dbReference type="InterPro" id="IPR054579">
    <property type="entry name" value="GCE-like_dom"/>
</dbReference>
<evidence type="ECO:0000256" key="8">
    <source>
        <dbReference type="SAM" id="SignalP"/>
    </source>
</evidence>
<evidence type="ECO:0000313" key="11">
    <source>
        <dbReference type="Proteomes" id="UP001140510"/>
    </source>
</evidence>
<dbReference type="Gene3D" id="3.40.50.1820">
    <property type="entry name" value="alpha/beta hydrolase"/>
    <property type="match status" value="2"/>
</dbReference>
<evidence type="ECO:0000256" key="3">
    <source>
        <dbReference type="ARBA" id="ARBA00022729"/>
    </source>
</evidence>
<feature type="signal peptide" evidence="8">
    <location>
        <begin position="1"/>
        <end position="16"/>
    </location>
</feature>
<evidence type="ECO:0000313" key="10">
    <source>
        <dbReference type="EMBL" id="KAJ4400342.1"/>
    </source>
</evidence>
<proteinExistence type="inferred from homology"/>
<evidence type="ECO:0000256" key="6">
    <source>
        <dbReference type="ARBA" id="ARBA00024511"/>
    </source>
</evidence>
<dbReference type="OrthoDB" id="3781271at2759"/>
<reference evidence="10" key="1">
    <citation type="submission" date="2022-10" db="EMBL/GenBank/DDBJ databases">
        <title>Tapping the CABI collections for fungal endophytes: first genome assemblies for Collariella, Neodidymelliopsis, Ascochyta clinopodiicola, Didymella pomorum, Didymosphaeria variabile, Neocosmospora piperis and Neocucurbitaria cava.</title>
        <authorList>
            <person name="Hill R."/>
        </authorList>
    </citation>
    <scope>NUCLEOTIDE SEQUENCE</scope>
    <source>
        <strain evidence="10">IMI 355091</strain>
    </source>
</reference>
<organism evidence="10 11">
    <name type="scientific">Didymella pomorum</name>
    <dbReference type="NCBI Taxonomy" id="749634"/>
    <lineage>
        <taxon>Eukaryota</taxon>
        <taxon>Fungi</taxon>
        <taxon>Dikarya</taxon>
        <taxon>Ascomycota</taxon>
        <taxon>Pezizomycotina</taxon>
        <taxon>Dothideomycetes</taxon>
        <taxon>Pleosporomycetidae</taxon>
        <taxon>Pleosporales</taxon>
        <taxon>Pleosporineae</taxon>
        <taxon>Didymellaceae</taxon>
        <taxon>Didymella</taxon>
    </lineage>
</organism>
<feature type="chain" id="PRO_5040821425" description="(4-O-methyl)-D-glucuronate--lignin esterase" evidence="8">
    <location>
        <begin position="17"/>
        <end position="272"/>
    </location>
</feature>
<evidence type="ECO:0000256" key="5">
    <source>
        <dbReference type="ARBA" id="ARBA00023185"/>
    </source>
</evidence>
<evidence type="ECO:0000259" key="9">
    <source>
        <dbReference type="Pfam" id="PF22244"/>
    </source>
</evidence>
<protein>
    <recommendedName>
        <fullName evidence="7">(4-O-methyl)-D-glucuronate--lignin esterase</fullName>
        <ecNumber evidence="7">3.1.1.117</ecNumber>
    </recommendedName>
</protein>
<dbReference type="EMBL" id="JAPEVA010000091">
    <property type="protein sequence ID" value="KAJ4400342.1"/>
    <property type="molecule type" value="Genomic_DNA"/>
</dbReference>
<evidence type="ECO:0000256" key="7">
    <source>
        <dbReference type="ARBA" id="ARBA00026105"/>
    </source>
</evidence>
<keyword evidence="4" id="KW-0378">Hydrolase</keyword>
<keyword evidence="5" id="KW-0439">Lignin degradation</keyword>
<feature type="domain" description="4-O-methyl-glucuronoyl methylesterase-like" evidence="9">
    <location>
        <begin position="181"/>
        <end position="272"/>
    </location>
</feature>
<feature type="domain" description="4-O-methyl-glucuronoyl methylesterase-like" evidence="9">
    <location>
        <begin position="96"/>
        <end position="153"/>
    </location>
</feature>
<name>A0A9W8Z6J1_9PLEO</name>
<comment type="similarity">
    <text evidence="1">Belongs to the carbohydrate esterase 15 (CE15) family.</text>
</comment>
<dbReference type="GO" id="GO:0052689">
    <property type="term" value="F:carboxylic ester hydrolase activity"/>
    <property type="evidence" value="ECO:0007669"/>
    <property type="project" value="UniProtKB-KW"/>
</dbReference>
<comment type="catalytic activity">
    <reaction evidence="6">
        <text>a 4-O-methyl-alpha-D-glucuronosyl ester derivative + H2O = 4-O-methyl-alpha-D-glucuronate derivative + an alcohol + H(+)</text>
        <dbReference type="Rhea" id="RHEA:67452"/>
        <dbReference type="ChEBI" id="CHEBI:15377"/>
        <dbReference type="ChEBI" id="CHEBI:15378"/>
        <dbReference type="ChEBI" id="CHEBI:30879"/>
        <dbReference type="ChEBI" id="CHEBI:171667"/>
        <dbReference type="ChEBI" id="CHEBI:171668"/>
        <dbReference type="EC" id="3.1.1.117"/>
    </reaction>
    <physiologicalReaction direction="left-to-right" evidence="6">
        <dbReference type="Rhea" id="RHEA:67453"/>
    </physiologicalReaction>
</comment>
<comment type="caution">
    <text evidence="10">The sequence shown here is derived from an EMBL/GenBank/DDBJ whole genome shotgun (WGS) entry which is preliminary data.</text>
</comment>
<sequence>MKLSTIIPLLSTTAFAAPLVEGRRATYNVLTTFPPTVNPKLPNPFEFFDGRSVTTKADFAYNNHEVSAAFHAQELGVFPPKPTSVTASLSGNTLSITVSEAGKSITFSVTIQKPSGTEPSRAIIAYGAASLPIPNGIATVVFSNDDIAAQKIRELSRPGHGAWTASSTPSKPHPMPALIPSAFVADALVKRIAPGLPQESGAGGAPCWRIADAERAKGRNVQTASQIVTENVWFSARFNALSTRANTLAIDHHQLAGMVAPRGLLVVENEID</sequence>